<accession>A0A2A9FEX1</accession>
<dbReference type="EMBL" id="PDJK01000002">
    <property type="protein sequence ID" value="PFG49997.1"/>
    <property type="molecule type" value="Genomic_DNA"/>
</dbReference>
<sequence length="183" mass="19673">MNEAETALWWARVRAAGPQCVSPNSTFPAGMLRLVEPDVTAVWLLTVVPEGARPSVSEELGLPALTVEKPNDTARVLAACLRCCWAEPTGPIWPGMPASKDEVAAVFGEITNRDEAASNRALLEAIRRLAGAAWLLWDEPGQTVSLGPRVAAWGSADLSTLRELWRMLPSFAEIGRSDAGGLR</sequence>
<gene>
    <name evidence="1" type="ORF">ATK36_5196</name>
</gene>
<protein>
    <submittedName>
        <fullName evidence="1">Uncharacterized protein</fullName>
    </submittedName>
</protein>
<dbReference type="AlphaFoldDB" id="A0A2A9FEX1"/>
<evidence type="ECO:0000313" key="1">
    <source>
        <dbReference type="EMBL" id="PFG49997.1"/>
    </source>
</evidence>
<dbReference type="RefSeq" id="WP_098513816.1">
    <property type="nucleotide sequence ID" value="NZ_JBIAKZ010000029.1"/>
</dbReference>
<organism evidence="1 2">
    <name type="scientific">Amycolatopsis sulphurea</name>
    <dbReference type="NCBI Taxonomy" id="76022"/>
    <lineage>
        <taxon>Bacteria</taxon>
        <taxon>Bacillati</taxon>
        <taxon>Actinomycetota</taxon>
        <taxon>Actinomycetes</taxon>
        <taxon>Pseudonocardiales</taxon>
        <taxon>Pseudonocardiaceae</taxon>
        <taxon>Amycolatopsis</taxon>
    </lineage>
</organism>
<name>A0A2A9FEX1_9PSEU</name>
<dbReference type="Proteomes" id="UP000243542">
    <property type="component" value="Unassembled WGS sequence"/>
</dbReference>
<reference evidence="1 2" key="1">
    <citation type="submission" date="2017-10" db="EMBL/GenBank/DDBJ databases">
        <title>Sequencing the genomes of 1000 actinobacteria strains.</title>
        <authorList>
            <person name="Klenk H.-P."/>
        </authorList>
    </citation>
    <scope>NUCLEOTIDE SEQUENCE [LARGE SCALE GENOMIC DNA]</scope>
    <source>
        <strain evidence="1 2">DSM 46092</strain>
    </source>
</reference>
<proteinExistence type="predicted"/>
<keyword evidence="2" id="KW-1185">Reference proteome</keyword>
<comment type="caution">
    <text evidence="1">The sequence shown here is derived from an EMBL/GenBank/DDBJ whole genome shotgun (WGS) entry which is preliminary data.</text>
</comment>
<evidence type="ECO:0000313" key="2">
    <source>
        <dbReference type="Proteomes" id="UP000243542"/>
    </source>
</evidence>